<evidence type="ECO:0000313" key="2">
    <source>
        <dbReference type="EMBL" id="KAG8195650.1"/>
    </source>
</evidence>
<evidence type="ECO:0000313" key="3">
    <source>
        <dbReference type="Proteomes" id="UP000827092"/>
    </source>
</evidence>
<comment type="caution">
    <text evidence="2">The sequence shown here is derived from an EMBL/GenBank/DDBJ whole genome shotgun (WGS) entry which is preliminary data.</text>
</comment>
<sequence length="230" mass="25845">MFHIRSVVTITDYLLLCVLTLSTGCLAAAIVQISDNREEVASHFSSRSLLDTWDDFDKKYRNTYERSSTEKIFYFVGCLIVFFIALSCRLCIKYGCNDIENETQQGTTVLHAPPRTAGTVVPPPYNYGYSPSNSSNMGMVNSGNTLAPPRNSRSIILPYEGEEFPSHLYGIDNPNYQPINVNPEQYSNVIPMPVPPRQNQTPLCDIMDMPPSYDTVAKEDFKFPKTTSKS</sequence>
<feature type="transmembrane region" description="Helical" evidence="1">
    <location>
        <begin position="12"/>
        <end position="33"/>
    </location>
</feature>
<protein>
    <submittedName>
        <fullName evidence="2">Uncharacterized protein</fullName>
    </submittedName>
</protein>
<reference evidence="2 3" key="1">
    <citation type="journal article" date="2022" name="Nat. Ecol. Evol.">
        <title>A masculinizing supergene underlies an exaggerated male reproductive morph in a spider.</title>
        <authorList>
            <person name="Hendrickx F."/>
            <person name="De Corte Z."/>
            <person name="Sonet G."/>
            <person name="Van Belleghem S.M."/>
            <person name="Kostlbacher S."/>
            <person name="Vangestel C."/>
        </authorList>
    </citation>
    <scope>NUCLEOTIDE SEQUENCE [LARGE SCALE GENOMIC DNA]</scope>
    <source>
        <strain evidence="2">W744_W776</strain>
    </source>
</reference>
<dbReference type="AlphaFoldDB" id="A0AAV6VI10"/>
<evidence type="ECO:0000256" key="1">
    <source>
        <dbReference type="SAM" id="Phobius"/>
    </source>
</evidence>
<accession>A0AAV6VI10</accession>
<dbReference type="PROSITE" id="PS51257">
    <property type="entry name" value="PROKAR_LIPOPROTEIN"/>
    <property type="match status" value="1"/>
</dbReference>
<keyword evidence="1" id="KW-1133">Transmembrane helix</keyword>
<organism evidence="2 3">
    <name type="scientific">Oedothorax gibbosus</name>
    <dbReference type="NCBI Taxonomy" id="931172"/>
    <lineage>
        <taxon>Eukaryota</taxon>
        <taxon>Metazoa</taxon>
        <taxon>Ecdysozoa</taxon>
        <taxon>Arthropoda</taxon>
        <taxon>Chelicerata</taxon>
        <taxon>Arachnida</taxon>
        <taxon>Araneae</taxon>
        <taxon>Araneomorphae</taxon>
        <taxon>Entelegynae</taxon>
        <taxon>Araneoidea</taxon>
        <taxon>Linyphiidae</taxon>
        <taxon>Erigoninae</taxon>
        <taxon>Oedothorax</taxon>
    </lineage>
</organism>
<dbReference type="EMBL" id="JAFNEN010000082">
    <property type="protein sequence ID" value="KAG8195650.1"/>
    <property type="molecule type" value="Genomic_DNA"/>
</dbReference>
<keyword evidence="3" id="KW-1185">Reference proteome</keyword>
<keyword evidence="1" id="KW-0812">Transmembrane</keyword>
<keyword evidence="1" id="KW-0472">Membrane</keyword>
<gene>
    <name evidence="2" type="ORF">JTE90_004985</name>
</gene>
<dbReference type="Proteomes" id="UP000827092">
    <property type="component" value="Unassembled WGS sequence"/>
</dbReference>
<feature type="transmembrane region" description="Helical" evidence="1">
    <location>
        <begin position="72"/>
        <end position="92"/>
    </location>
</feature>
<name>A0AAV6VI10_9ARAC</name>
<proteinExistence type="predicted"/>